<reference evidence="1" key="2">
    <citation type="submission" date="2015-06" db="UniProtKB">
        <authorList>
            <consortium name="EnsemblPlants"/>
        </authorList>
    </citation>
    <scope>IDENTIFICATION</scope>
</reference>
<organism evidence="1 2">
    <name type="scientific">Oryza rufipogon</name>
    <name type="common">Brownbeard rice</name>
    <name type="synonym">Asian wild rice</name>
    <dbReference type="NCBI Taxonomy" id="4529"/>
    <lineage>
        <taxon>Eukaryota</taxon>
        <taxon>Viridiplantae</taxon>
        <taxon>Streptophyta</taxon>
        <taxon>Embryophyta</taxon>
        <taxon>Tracheophyta</taxon>
        <taxon>Spermatophyta</taxon>
        <taxon>Magnoliopsida</taxon>
        <taxon>Liliopsida</taxon>
        <taxon>Poales</taxon>
        <taxon>Poaceae</taxon>
        <taxon>BOP clade</taxon>
        <taxon>Oryzoideae</taxon>
        <taxon>Oryzeae</taxon>
        <taxon>Oryzinae</taxon>
        <taxon>Oryza</taxon>
    </lineage>
</organism>
<reference evidence="2" key="1">
    <citation type="submission" date="2013-06" db="EMBL/GenBank/DDBJ databases">
        <authorList>
            <person name="Zhao Q."/>
        </authorList>
    </citation>
    <scope>NUCLEOTIDE SEQUENCE</scope>
    <source>
        <strain evidence="2">cv. W1943</strain>
    </source>
</reference>
<dbReference type="HOGENOM" id="CLU_1542417_0_0_1"/>
<evidence type="ECO:0000313" key="2">
    <source>
        <dbReference type="Proteomes" id="UP000008022"/>
    </source>
</evidence>
<sequence>MADDTIYLLKITDIYKHQPLSPPHLSQHLLSLSLQLSFPSAATLPGPRRQWWRQIELLRQRIKARRRRIKALRRRIKLLRWQIEQRRRWIEQRRQRIEAVTSRGPGLGVADRAVAVTGEEKLPDVSGPSLGVADRAVAVAAPRPCLALKLPKLCGPLLGVAALCRGAVPAELAGIFPSGALAGCSYGRAGGNIPLGCGETTLHAGALNMALG</sequence>
<dbReference type="AlphaFoldDB" id="A0A0E0P0H9"/>
<accession>A0A0E0P0H9</accession>
<dbReference type="Gramene" id="ORUFI03G33390.1">
    <property type="protein sequence ID" value="ORUFI03G33390.1"/>
    <property type="gene ID" value="ORUFI03G33390"/>
</dbReference>
<proteinExistence type="predicted"/>
<dbReference type="EnsemblPlants" id="ORUFI03G33390.1">
    <property type="protein sequence ID" value="ORUFI03G33390.1"/>
    <property type="gene ID" value="ORUFI03G33390"/>
</dbReference>
<name>A0A0E0P0H9_ORYRU</name>
<protein>
    <submittedName>
        <fullName evidence="1">Uncharacterized protein</fullName>
    </submittedName>
</protein>
<evidence type="ECO:0000313" key="1">
    <source>
        <dbReference type="EnsemblPlants" id="ORUFI03G33390.1"/>
    </source>
</evidence>
<dbReference type="Proteomes" id="UP000008022">
    <property type="component" value="Unassembled WGS sequence"/>
</dbReference>
<keyword evidence="2" id="KW-1185">Reference proteome</keyword>